<dbReference type="SUPFAM" id="SSF103647">
    <property type="entry name" value="TSP type-3 repeat"/>
    <property type="match status" value="1"/>
</dbReference>
<evidence type="ECO:0000256" key="3">
    <source>
        <dbReference type="ARBA" id="ARBA00022737"/>
    </source>
</evidence>
<evidence type="ECO:0000313" key="6">
    <source>
        <dbReference type="Proteomes" id="UP001168642"/>
    </source>
</evidence>
<dbReference type="Pfam" id="PF02412">
    <property type="entry name" value="TSP_3"/>
    <property type="match status" value="2"/>
</dbReference>
<dbReference type="InterPro" id="IPR003367">
    <property type="entry name" value="Thrombospondin_3-like_rpt"/>
</dbReference>
<feature type="domain" description="Choice-of-anchor A" evidence="4">
    <location>
        <begin position="22"/>
        <end position="315"/>
    </location>
</feature>
<comment type="caution">
    <text evidence="5">The sequence shown here is derived from an EMBL/GenBank/DDBJ whole genome shotgun (WGS) entry which is preliminary data.</text>
</comment>
<protein>
    <submittedName>
        <fullName evidence="5">Choice-of-anchor A family protein</fullName>
    </submittedName>
</protein>
<dbReference type="Gene3D" id="3.80.10.10">
    <property type="entry name" value="Ribonuclease Inhibitor"/>
    <property type="match status" value="2"/>
</dbReference>
<evidence type="ECO:0000256" key="2">
    <source>
        <dbReference type="ARBA" id="ARBA00022729"/>
    </source>
</evidence>
<keyword evidence="6" id="KW-1185">Reference proteome</keyword>
<dbReference type="Proteomes" id="UP001168642">
    <property type="component" value="Unassembled WGS sequence"/>
</dbReference>
<evidence type="ECO:0000259" key="4">
    <source>
        <dbReference type="Pfam" id="PF20597"/>
    </source>
</evidence>
<dbReference type="PANTHER" id="PTHR47566:SF1">
    <property type="entry name" value="PROTEIN NUD1"/>
    <property type="match status" value="1"/>
</dbReference>
<keyword evidence="3" id="KW-0677">Repeat</keyword>
<reference evidence="5" key="1">
    <citation type="submission" date="2023-07" db="EMBL/GenBank/DDBJ databases">
        <title>Wenyingzhuangia sp. chi5 genome sequencing and assembly.</title>
        <authorList>
            <person name="Park S."/>
        </authorList>
    </citation>
    <scope>NUCLEOTIDE SEQUENCE</scope>
    <source>
        <strain evidence="5">Chi5</strain>
    </source>
</reference>
<dbReference type="RefSeq" id="WP_302885135.1">
    <property type="nucleotide sequence ID" value="NZ_JAUMIT010000008.1"/>
</dbReference>
<dbReference type="InterPro" id="IPR052574">
    <property type="entry name" value="CDIRP"/>
</dbReference>
<dbReference type="NCBIfam" id="TIGR04215">
    <property type="entry name" value="choice_anch_A"/>
    <property type="match status" value="1"/>
</dbReference>
<dbReference type="InterPro" id="IPR001611">
    <property type="entry name" value="Leu-rich_rpt"/>
</dbReference>
<dbReference type="InterPro" id="IPR028974">
    <property type="entry name" value="TSP_type-3_rpt"/>
</dbReference>
<evidence type="ECO:0000313" key="5">
    <source>
        <dbReference type="EMBL" id="MDO3695830.1"/>
    </source>
</evidence>
<dbReference type="InterPro" id="IPR032675">
    <property type="entry name" value="LRR_dom_sf"/>
</dbReference>
<evidence type="ECO:0000256" key="1">
    <source>
        <dbReference type="ARBA" id="ARBA00022614"/>
    </source>
</evidence>
<gene>
    <name evidence="5" type="ORF">QVZ41_13350</name>
</gene>
<dbReference type="InterPro" id="IPR026588">
    <property type="entry name" value="Choice_anch_A"/>
</dbReference>
<dbReference type="SMART" id="SM00365">
    <property type="entry name" value="LRR_SD22"/>
    <property type="match status" value="8"/>
</dbReference>
<keyword evidence="1" id="KW-0433">Leucine-rich repeat</keyword>
<sequence>MNNLFLFFSVFIIQIGFSQVSPTSLAQGFDLFVKGDAVLNGGHCEGTGAIGGDVIFNNNYSFAHNISGGYVDGANGEATQVGLYVDGKVLFGTVGGDININSNTFLKIGNDSGIFIHDIMPNNPSQKINTRINKSSTNIDTNPKIILNVKQSASSVHRGGLIDFDDAFSKFESHAVQLSQMTATGTINIAHGTGKVTLQDGVNVINTTGDVLNSLQALQFEGGKPSSTKPVVVNVDALGSFSTEMFNFNGIGDQEGDFILFNFYNTTSLEFTNNGRTVKGTIFAPKADFTKNSSSNIDGQVIVKSFIMSNGELHHHLFENKIVKEEVPASGGDGDDSCKTAYKENGGGFSTRINKVTHNSNGTYTIQIEVSHDGCSGPSCKELSHFSVEVNNSNTFSDVIWNSVSGSVSGNIELSLGNNDPFDGFKLDNVNGIGGGKKGSFTMTYTLSALQDQDFLAKAGNNYTQIASFTVAEFEKVLDCSGTSEKDTDNDGVPDSVDNCVNTPNPNQEDADNDGIGDVCDTDTDVSDCVSEDCKGLYKTFESYLVRKGYDDVVDGVIKPTTELALIENLDLSNMNMRDLSGIEYLTGLRTLYLNGNELTNIDLTKNINLEILSVNDNHLSDIDVSTLLKLKELHAAANELTSIDINNNAMLTHLVLKYNKISNLDVSANTLLTLLEVQYNAGLLTTLKLGTNINLKYLYAQYNNLTKIDVSGVLNLVELYLNDNNLSGVLNLDNHRKLEVISLCNNNLTLTTDCLITRDAPVVFNTLEEYLVSIGLDDKVDGVIHPTSEIKNLKKLDITDKGIKYVTGIELFTSLEEFHASGNAFSTIDLSKNTLIRVLDVSNNKLSSLDLTNLGLLEELYAGKNAITSIDLKSNLLLTKLVLRENNLITLDLTENEDLILIEVKGNVLEELILGEKKKLTELYAKSNRLRSIDVSKALNLVVLHLQYNFLEGTLDLDKNKCLLKLNLSDNLLEKVKFKNEFNSRVPDDEFRILNNPRLNCVKVDDVMFSVSEWTTFVENSGVFSASDCEEVTSKSKIVVENKKIVLSKEVDFKIYKSSGDVEKNENLEGIYFVKTIDTKTGEVRVEKVLIY</sequence>
<dbReference type="Pfam" id="PF20597">
    <property type="entry name" value="pAdhesive_15"/>
    <property type="match status" value="1"/>
</dbReference>
<keyword evidence="2" id="KW-0732">Signal</keyword>
<accession>A0ABT8VV75</accession>
<dbReference type="PROSITE" id="PS51450">
    <property type="entry name" value="LRR"/>
    <property type="match status" value="2"/>
</dbReference>
<dbReference type="SUPFAM" id="SSF52058">
    <property type="entry name" value="L domain-like"/>
    <property type="match status" value="2"/>
</dbReference>
<organism evidence="5 6">
    <name type="scientific">Wenyingzhuangia gilva</name>
    <dbReference type="NCBI Taxonomy" id="3057677"/>
    <lineage>
        <taxon>Bacteria</taxon>
        <taxon>Pseudomonadati</taxon>
        <taxon>Bacteroidota</taxon>
        <taxon>Flavobacteriia</taxon>
        <taxon>Flavobacteriales</taxon>
        <taxon>Flavobacteriaceae</taxon>
        <taxon>Wenyingzhuangia</taxon>
    </lineage>
</organism>
<dbReference type="PANTHER" id="PTHR47566">
    <property type="match status" value="1"/>
</dbReference>
<proteinExistence type="predicted"/>
<dbReference type="EMBL" id="JAUMIT010000008">
    <property type="protein sequence ID" value="MDO3695830.1"/>
    <property type="molecule type" value="Genomic_DNA"/>
</dbReference>
<name>A0ABT8VV75_9FLAO</name>